<feature type="region of interest" description="Disordered" evidence="3">
    <location>
        <begin position="1"/>
        <end position="29"/>
    </location>
</feature>
<dbReference type="RefSeq" id="WP_219045017.1">
    <property type="nucleotide sequence ID" value="NZ_JAHWDQ010000007.1"/>
</dbReference>
<evidence type="ECO:0000313" key="5">
    <source>
        <dbReference type="EMBL" id="MBW2942772.1"/>
    </source>
</evidence>
<name>A0ABS6VWS9_9GAMM</name>
<feature type="domain" description="HTH tetR-type" evidence="4">
    <location>
        <begin position="28"/>
        <end position="91"/>
    </location>
</feature>
<reference evidence="5" key="1">
    <citation type="submission" date="2021-07" db="EMBL/GenBank/DDBJ databases">
        <title>Zhongshania sp. CAU 1632 isolated from seawater.</title>
        <authorList>
            <person name="Kim W."/>
        </authorList>
    </citation>
    <scope>NUCLEOTIDE SEQUENCE</scope>
    <source>
        <strain evidence="5">CAU 1632</strain>
    </source>
</reference>
<keyword evidence="6" id="KW-1185">Reference proteome</keyword>
<evidence type="ECO:0000259" key="4">
    <source>
        <dbReference type="PROSITE" id="PS50977"/>
    </source>
</evidence>
<evidence type="ECO:0000313" key="6">
    <source>
        <dbReference type="Proteomes" id="UP001166291"/>
    </source>
</evidence>
<accession>A0ABS6VWS9</accession>
<dbReference type="EMBL" id="JAHWDQ010000007">
    <property type="protein sequence ID" value="MBW2942772.1"/>
    <property type="molecule type" value="Genomic_DNA"/>
</dbReference>
<evidence type="ECO:0000256" key="3">
    <source>
        <dbReference type="SAM" id="MobiDB-lite"/>
    </source>
</evidence>
<gene>
    <name evidence="5" type="ORF">KXJ70_18375</name>
</gene>
<evidence type="ECO:0000256" key="1">
    <source>
        <dbReference type="ARBA" id="ARBA00023125"/>
    </source>
</evidence>
<dbReference type="Proteomes" id="UP001166291">
    <property type="component" value="Unassembled WGS sequence"/>
</dbReference>
<keyword evidence="1 2" id="KW-0238">DNA-binding</keyword>
<organism evidence="5 6">
    <name type="scientific">Zhongshania aquimaris</name>
    <dbReference type="NCBI Taxonomy" id="2857107"/>
    <lineage>
        <taxon>Bacteria</taxon>
        <taxon>Pseudomonadati</taxon>
        <taxon>Pseudomonadota</taxon>
        <taxon>Gammaproteobacteria</taxon>
        <taxon>Cellvibrionales</taxon>
        <taxon>Spongiibacteraceae</taxon>
        <taxon>Zhongshania</taxon>
    </lineage>
</organism>
<feature type="DNA-binding region" description="H-T-H motif" evidence="2">
    <location>
        <begin position="54"/>
        <end position="73"/>
    </location>
</feature>
<comment type="caution">
    <text evidence="5">The sequence shown here is derived from an EMBL/GenBank/DDBJ whole genome shotgun (WGS) entry which is preliminary data.</text>
</comment>
<evidence type="ECO:0000256" key="2">
    <source>
        <dbReference type="PROSITE-ProRule" id="PRU00335"/>
    </source>
</evidence>
<protein>
    <submittedName>
        <fullName evidence="5">TetR/AcrR family transcriptional regulator</fullName>
    </submittedName>
</protein>
<dbReference type="PROSITE" id="PS50977">
    <property type="entry name" value="HTH_TETR_2"/>
    <property type="match status" value="1"/>
</dbReference>
<sequence>MPEEKKAGAAGPANKRKYHSPLREKQREATREKIIDAGSELVHSMPSWDWRNLNAEVVGKHAGVSERTVHRHFANERSLRTAVLQRLVEESNINIERLELSDFGRTVGTLLRYLQSFSVASTSASDPLMDDIDRYRTNALLDAVVRATPDWETHRQENAAALLDILWQPQLQERLTQVWGFDGDRTVHLITWLFDLMDDAIKHNRSPDIGPNS</sequence>
<proteinExistence type="predicted"/>
<dbReference type="InterPro" id="IPR001647">
    <property type="entry name" value="HTH_TetR"/>
</dbReference>